<feature type="short sequence motif" description="GXSXG" evidence="5">
    <location>
        <begin position="408"/>
        <end position="412"/>
    </location>
</feature>
<accession>A0A238FKE3</accession>
<dbReference type="InterPro" id="IPR050301">
    <property type="entry name" value="NTE"/>
</dbReference>
<dbReference type="SUPFAM" id="SSF52151">
    <property type="entry name" value="FabD/lysophospholipase-like"/>
    <property type="match status" value="1"/>
</dbReference>
<gene>
    <name evidence="9" type="ORF">BQ2448_6055</name>
</gene>
<organism evidence="9 10">
    <name type="scientific">Microbotryum intermedium</name>
    <dbReference type="NCBI Taxonomy" id="269621"/>
    <lineage>
        <taxon>Eukaryota</taxon>
        <taxon>Fungi</taxon>
        <taxon>Dikarya</taxon>
        <taxon>Basidiomycota</taxon>
        <taxon>Pucciniomycotina</taxon>
        <taxon>Microbotryomycetes</taxon>
        <taxon>Microbotryales</taxon>
        <taxon>Microbotryaceae</taxon>
        <taxon>Microbotryum</taxon>
    </lineage>
</organism>
<feature type="compositionally biased region" description="Acidic residues" evidence="6">
    <location>
        <begin position="914"/>
        <end position="923"/>
    </location>
</feature>
<feature type="transmembrane region" description="Helical" evidence="7">
    <location>
        <begin position="147"/>
        <end position="173"/>
    </location>
</feature>
<dbReference type="AlphaFoldDB" id="A0A238FKE3"/>
<dbReference type="PANTHER" id="PTHR14226">
    <property type="entry name" value="NEUROPATHY TARGET ESTERASE/SWISS CHEESE D.MELANOGASTER"/>
    <property type="match status" value="1"/>
</dbReference>
<evidence type="ECO:0000313" key="9">
    <source>
        <dbReference type="EMBL" id="SCV73625.1"/>
    </source>
</evidence>
<feature type="region of interest" description="Disordered" evidence="6">
    <location>
        <begin position="1"/>
        <end position="41"/>
    </location>
</feature>
<evidence type="ECO:0000259" key="8">
    <source>
        <dbReference type="PROSITE" id="PS51635"/>
    </source>
</evidence>
<keyword evidence="7" id="KW-0472">Membrane</keyword>
<comment type="similarity">
    <text evidence="1">Belongs to the PLPL family.</text>
</comment>
<dbReference type="GO" id="GO:0016042">
    <property type="term" value="P:lipid catabolic process"/>
    <property type="evidence" value="ECO:0007669"/>
    <property type="project" value="UniProtKB-UniRule"/>
</dbReference>
<keyword evidence="7" id="KW-0812">Transmembrane</keyword>
<evidence type="ECO:0000256" key="2">
    <source>
        <dbReference type="ARBA" id="ARBA00022801"/>
    </source>
</evidence>
<dbReference type="OrthoDB" id="15478at2759"/>
<dbReference type="CDD" id="cd07232">
    <property type="entry name" value="Pat_PLPL"/>
    <property type="match status" value="1"/>
</dbReference>
<evidence type="ECO:0000313" key="10">
    <source>
        <dbReference type="Proteomes" id="UP000198372"/>
    </source>
</evidence>
<keyword evidence="3 5" id="KW-0442">Lipid degradation</keyword>
<evidence type="ECO:0000256" key="6">
    <source>
        <dbReference type="SAM" id="MobiDB-lite"/>
    </source>
</evidence>
<dbReference type="GO" id="GO:0004806">
    <property type="term" value="F:triacylglycerol lipase activity"/>
    <property type="evidence" value="ECO:0007669"/>
    <property type="project" value="InterPro"/>
</dbReference>
<feature type="compositionally biased region" description="Basic residues" evidence="6">
    <location>
        <begin position="884"/>
        <end position="905"/>
    </location>
</feature>
<dbReference type="GO" id="GO:0006641">
    <property type="term" value="P:triglyceride metabolic process"/>
    <property type="evidence" value="ECO:0007669"/>
    <property type="project" value="UniProtKB-ARBA"/>
</dbReference>
<reference evidence="10" key="1">
    <citation type="submission" date="2016-09" db="EMBL/GenBank/DDBJ databases">
        <authorList>
            <person name="Jeantristanb JTB J.-T."/>
            <person name="Ricardo R."/>
        </authorList>
    </citation>
    <scope>NUCLEOTIDE SEQUENCE [LARGE SCALE GENOMIC DNA]</scope>
</reference>
<feature type="active site" description="Proton acceptor" evidence="5">
    <location>
        <position position="555"/>
    </location>
</feature>
<name>A0A238FKE3_9BASI</name>
<keyword evidence="4 5" id="KW-0443">Lipid metabolism</keyword>
<protein>
    <submittedName>
        <fullName evidence="9">BQ2448_6055 protein</fullName>
    </submittedName>
</protein>
<evidence type="ECO:0000256" key="1">
    <source>
        <dbReference type="ARBA" id="ARBA00006104"/>
    </source>
</evidence>
<evidence type="ECO:0000256" key="4">
    <source>
        <dbReference type="ARBA" id="ARBA00023098"/>
    </source>
</evidence>
<dbReference type="InterPro" id="IPR021771">
    <property type="entry name" value="Triacylglycerol_lipase_N"/>
</dbReference>
<dbReference type="PROSITE" id="PS51635">
    <property type="entry name" value="PNPLA"/>
    <property type="match status" value="1"/>
</dbReference>
<evidence type="ECO:0000256" key="7">
    <source>
        <dbReference type="SAM" id="Phobius"/>
    </source>
</evidence>
<sequence length="944" mass="106265">MAKPLPIKRPSTAKKPTPSRTNSHKGTTTNGGAAQALGPRSDQARKRMWDLHAADLEWDWVDECFEEDMVVFGKACNEDTPTDGTDTPLEKIRAVSDFAPIREKVRRGPKRRRDIVREGWAYHVSRWPLLVSLSRLARRILFEGETLTLRLTLIAQLIIFTVIVIEFFAYVLVRQIVNLIEYFGSCEFGLLLPSVGFGQKLTRTCSLSGRGQRGKLRQALRQSRNFEEWKERALVLDAHLRFNEWKRSAPNAYYDSPLIRRVVKSLRELREKDDTEGVMAVLHAALRNNFAGSESFRLYRSVAAALLQVGDEKNKAKWTTLLDSETFYGTKDLVQDYIDEVARSIEFVRNAPLNQVPLEIKHEFFRSSAKNLGATALCLSGGAGLGYYHFGVVRALLDTNTLPRVVTGTSAGSIIAAFLCTRTDDELRQLLVPELADRITACEESMTTWIPRLLKTGARFEATHWARKASFFTLGNMTFREAFERTGRILNISVIPYDTHSPTKLLNYLTAPDCVIYSASIASSAVPGVMNPVVLLQKDREGKVKPWEFGGKHKDGSLRVDIPLQALHLLYNVNFSVVSQVNPHIHLFAFAPRGAPGRPVAHRRGKGWRGGFLLSAAEQFLKIELTKNFRVIRDLELMPEFGGQNWSALFLQDFEGGGFYFSSGLVRRLRLSQGIRLKRRWLALFIGTVTIWPRSRFWDWFQLLSDPNRTELARKLRVGQMATFPRVKMIENRLKIERQIDRGREEVLMEVKKGSLGKDAGSQGRLHHRDSSVDRLDVVSQVREGKSNGRVAVPEEAVAVDDGEEKDEDREATTNVDIPIAASRSNHVRSQSVIHNAERRKEILARLGLKTADTMGSSNSRSSEAPVFNADDLEGEITKDQRTLRRRYSMGTLRRSKTSKGHGNRRTTMFGDETSSEEEEDDFLSLGQGSGGRGGGWSSTGSQG</sequence>
<dbReference type="InterPro" id="IPR016035">
    <property type="entry name" value="Acyl_Trfase/lysoPLipase"/>
</dbReference>
<keyword evidence="7" id="KW-1133">Transmembrane helix</keyword>
<dbReference type="InterPro" id="IPR002641">
    <property type="entry name" value="PNPLA_dom"/>
</dbReference>
<comment type="caution">
    <text evidence="5">Lacks conserved residue(s) required for the propagation of feature annotation.</text>
</comment>
<dbReference type="PANTHER" id="PTHR14226:SF66">
    <property type="entry name" value="TRIACYLGLYCEROL LIPASE PTL2"/>
    <property type="match status" value="1"/>
</dbReference>
<feature type="compositionally biased region" description="Gly residues" evidence="6">
    <location>
        <begin position="928"/>
        <end position="944"/>
    </location>
</feature>
<evidence type="ECO:0000256" key="3">
    <source>
        <dbReference type="ARBA" id="ARBA00022963"/>
    </source>
</evidence>
<feature type="compositionally biased region" description="Polar residues" evidence="6">
    <location>
        <begin position="18"/>
        <end position="32"/>
    </location>
</feature>
<dbReference type="Proteomes" id="UP000198372">
    <property type="component" value="Unassembled WGS sequence"/>
</dbReference>
<proteinExistence type="inferred from homology"/>
<keyword evidence="2 5" id="KW-0378">Hydrolase</keyword>
<dbReference type="EMBL" id="FMSP01000019">
    <property type="protein sequence ID" value="SCV73625.1"/>
    <property type="molecule type" value="Genomic_DNA"/>
</dbReference>
<feature type="region of interest" description="Disordered" evidence="6">
    <location>
        <begin position="878"/>
        <end position="944"/>
    </location>
</feature>
<dbReference type="Pfam" id="PF01734">
    <property type="entry name" value="Patatin"/>
    <property type="match status" value="1"/>
</dbReference>
<dbReference type="STRING" id="269621.A0A238FKE3"/>
<keyword evidence="10" id="KW-1185">Reference proteome</keyword>
<feature type="active site" description="Nucleophile" evidence="5">
    <location>
        <position position="410"/>
    </location>
</feature>
<dbReference type="Gene3D" id="3.40.1090.10">
    <property type="entry name" value="Cytosolic phospholipase A2 catalytic domain"/>
    <property type="match status" value="2"/>
</dbReference>
<evidence type="ECO:0000256" key="5">
    <source>
        <dbReference type="PROSITE-ProRule" id="PRU01161"/>
    </source>
</evidence>
<dbReference type="Pfam" id="PF11815">
    <property type="entry name" value="DUF3336"/>
    <property type="match status" value="2"/>
</dbReference>
<feature type="domain" description="PNPLA" evidence="8">
    <location>
        <begin position="377"/>
        <end position="568"/>
    </location>
</feature>